<gene>
    <name evidence="2" type="ORF">APZ42_021071</name>
</gene>
<dbReference type="EMBL" id="LRGB01001036">
    <property type="protein sequence ID" value="KZS13662.1"/>
    <property type="molecule type" value="Genomic_DNA"/>
</dbReference>
<evidence type="ECO:0000313" key="3">
    <source>
        <dbReference type="Proteomes" id="UP000076858"/>
    </source>
</evidence>
<comment type="caution">
    <text evidence="2">The sequence shown here is derived from an EMBL/GenBank/DDBJ whole genome shotgun (WGS) entry which is preliminary data.</text>
</comment>
<proteinExistence type="predicted"/>
<name>A0A162CB52_9CRUS</name>
<keyword evidence="3" id="KW-1185">Reference proteome</keyword>
<reference evidence="2 3" key="1">
    <citation type="submission" date="2016-03" db="EMBL/GenBank/DDBJ databases">
        <title>EvidentialGene: Evidence-directed Construction of Genes on Genomes.</title>
        <authorList>
            <person name="Gilbert D.G."/>
            <person name="Choi J.-H."/>
            <person name="Mockaitis K."/>
            <person name="Colbourne J."/>
            <person name="Pfrender M."/>
        </authorList>
    </citation>
    <scope>NUCLEOTIDE SEQUENCE [LARGE SCALE GENOMIC DNA]</scope>
    <source>
        <strain evidence="2 3">Xinb3</strain>
        <tissue evidence="2">Complete organism</tissue>
    </source>
</reference>
<dbReference type="AlphaFoldDB" id="A0A162CB52"/>
<organism evidence="2 3">
    <name type="scientific">Daphnia magna</name>
    <dbReference type="NCBI Taxonomy" id="35525"/>
    <lineage>
        <taxon>Eukaryota</taxon>
        <taxon>Metazoa</taxon>
        <taxon>Ecdysozoa</taxon>
        <taxon>Arthropoda</taxon>
        <taxon>Crustacea</taxon>
        <taxon>Branchiopoda</taxon>
        <taxon>Diplostraca</taxon>
        <taxon>Cladocera</taxon>
        <taxon>Anomopoda</taxon>
        <taxon>Daphniidae</taxon>
        <taxon>Daphnia</taxon>
    </lineage>
</organism>
<sequence length="132" mass="14958">MGLYAVQFGKKTCVIPLESMMWALIVIAFLHPICAAAVNRHLTDDSDSSDQSTYEPSMYYKMYASHYEVTTYEYTYPRVHADAISYSSYEADSPVYITTSSRPRLINKHAKMGVVHASYTKVPKAIDSRDLL</sequence>
<feature type="transmembrane region" description="Helical" evidence="1">
    <location>
        <begin position="20"/>
        <end position="38"/>
    </location>
</feature>
<keyword evidence="1" id="KW-0472">Membrane</keyword>
<protein>
    <submittedName>
        <fullName evidence="2">Uncharacterized protein</fullName>
    </submittedName>
</protein>
<keyword evidence="1" id="KW-0812">Transmembrane</keyword>
<evidence type="ECO:0000313" key="2">
    <source>
        <dbReference type="EMBL" id="KZS13662.1"/>
    </source>
</evidence>
<evidence type="ECO:0000256" key="1">
    <source>
        <dbReference type="SAM" id="Phobius"/>
    </source>
</evidence>
<dbReference type="Proteomes" id="UP000076858">
    <property type="component" value="Unassembled WGS sequence"/>
</dbReference>
<keyword evidence="1" id="KW-1133">Transmembrane helix</keyword>
<dbReference type="OrthoDB" id="6399553at2759"/>
<accession>A0A162CB52</accession>